<name>A0A9W9FIA7_9EURO</name>
<reference evidence="2" key="2">
    <citation type="journal article" date="2023" name="IMA Fungus">
        <title>Comparative genomic study of the Penicillium genus elucidates a diverse pangenome and 15 lateral gene transfer events.</title>
        <authorList>
            <person name="Petersen C."/>
            <person name="Sorensen T."/>
            <person name="Nielsen M.R."/>
            <person name="Sondergaard T.E."/>
            <person name="Sorensen J.L."/>
            <person name="Fitzpatrick D.A."/>
            <person name="Frisvad J.C."/>
            <person name="Nielsen K.L."/>
        </authorList>
    </citation>
    <scope>NUCLEOTIDE SEQUENCE</scope>
    <source>
        <strain evidence="2">IBT 30069</strain>
    </source>
</reference>
<feature type="domain" description="Survival protein SurE-like phosphatase/nucleotidase" evidence="1">
    <location>
        <begin position="3"/>
        <end position="219"/>
    </location>
</feature>
<comment type="caution">
    <text evidence="2">The sequence shown here is derived from an EMBL/GenBank/DDBJ whole genome shotgun (WGS) entry which is preliminary data.</text>
</comment>
<keyword evidence="3" id="KW-1185">Reference proteome</keyword>
<dbReference type="Pfam" id="PF01975">
    <property type="entry name" value="SurE"/>
    <property type="match status" value="1"/>
</dbReference>
<proteinExistence type="predicted"/>
<evidence type="ECO:0000259" key="1">
    <source>
        <dbReference type="Pfam" id="PF01975"/>
    </source>
</evidence>
<sequence length="292" mass="31648">MHILVANDDGPPDASSSPYVHSLVSALESAGHVVSVIVPSQQRSWVGKAHFIDQVITPTYYTPGPVFQYAGAISDVPPTKNETPNDNHWVLIDSTPASCVQIGLNHYFKDRGPVDLVVSGPNLGQNATVLFSLSSGTIGAAMEGALCGKRAVALSFEDKTNQHEPAAVTEASKHAVKLIEHLHGSWPEDVDLYTVNMPLKTGISQQRILYTSMFKNRWSPGISSFQEIISAESGRPQKQFRWAPKLDDIRASVHSGGPTDDGLVVERGFTSVTPLKANFMHTFGYEGEIKLA</sequence>
<dbReference type="AlphaFoldDB" id="A0A9W9FIA7"/>
<dbReference type="GO" id="GO:0016874">
    <property type="term" value="F:ligase activity"/>
    <property type="evidence" value="ECO:0007669"/>
    <property type="project" value="UniProtKB-KW"/>
</dbReference>
<dbReference type="NCBIfam" id="TIGR00087">
    <property type="entry name" value="surE"/>
    <property type="match status" value="1"/>
</dbReference>
<dbReference type="Proteomes" id="UP001149165">
    <property type="component" value="Unassembled WGS sequence"/>
</dbReference>
<gene>
    <name evidence="2" type="ORF">N7456_006697</name>
</gene>
<evidence type="ECO:0000313" key="3">
    <source>
        <dbReference type="Proteomes" id="UP001149165"/>
    </source>
</evidence>
<dbReference type="OrthoDB" id="202825at2759"/>
<keyword evidence="2" id="KW-0436">Ligase</keyword>
<evidence type="ECO:0000313" key="2">
    <source>
        <dbReference type="EMBL" id="KAJ5100645.1"/>
    </source>
</evidence>
<dbReference type="InterPro" id="IPR036523">
    <property type="entry name" value="SurE-like_sf"/>
</dbReference>
<dbReference type="PANTHER" id="PTHR47551:SF1">
    <property type="entry name" value="TUBULIN--TYROSINE LIGASE PBY1-RELATED"/>
    <property type="match status" value="1"/>
</dbReference>
<dbReference type="GO" id="GO:0000932">
    <property type="term" value="C:P-body"/>
    <property type="evidence" value="ECO:0007669"/>
    <property type="project" value="TreeGrafter"/>
</dbReference>
<dbReference type="PANTHER" id="PTHR47551">
    <property type="entry name" value="TUBULIN--TYROSINE LIGASE PBY1-RELATED"/>
    <property type="match status" value="1"/>
</dbReference>
<dbReference type="InterPro" id="IPR002828">
    <property type="entry name" value="SurE-like_Pase/nucleotidase"/>
</dbReference>
<reference evidence="2" key="1">
    <citation type="submission" date="2022-11" db="EMBL/GenBank/DDBJ databases">
        <authorList>
            <person name="Petersen C."/>
        </authorList>
    </citation>
    <scope>NUCLEOTIDE SEQUENCE</scope>
    <source>
        <strain evidence="2">IBT 30069</strain>
    </source>
</reference>
<dbReference type="GO" id="GO:0016787">
    <property type="term" value="F:hydrolase activity"/>
    <property type="evidence" value="ECO:0007669"/>
    <property type="project" value="InterPro"/>
</dbReference>
<organism evidence="2 3">
    <name type="scientific">Penicillium angulare</name>
    <dbReference type="NCBI Taxonomy" id="116970"/>
    <lineage>
        <taxon>Eukaryota</taxon>
        <taxon>Fungi</taxon>
        <taxon>Dikarya</taxon>
        <taxon>Ascomycota</taxon>
        <taxon>Pezizomycotina</taxon>
        <taxon>Eurotiomycetes</taxon>
        <taxon>Eurotiomycetidae</taxon>
        <taxon>Eurotiales</taxon>
        <taxon>Aspergillaceae</taxon>
        <taxon>Penicillium</taxon>
    </lineage>
</organism>
<dbReference type="InterPro" id="IPR027746">
    <property type="entry name" value="TTL"/>
</dbReference>
<dbReference type="Gene3D" id="3.40.1210.10">
    <property type="entry name" value="Survival protein SurE-like phosphatase/nucleotidase"/>
    <property type="match status" value="1"/>
</dbReference>
<dbReference type="SUPFAM" id="SSF64167">
    <property type="entry name" value="SurE-like"/>
    <property type="match status" value="1"/>
</dbReference>
<accession>A0A9W9FIA7</accession>
<protein>
    <submittedName>
        <fullName evidence="2">Tubulin-tyrosine ligase family protein</fullName>
    </submittedName>
</protein>
<dbReference type="EMBL" id="JAPQKH010000004">
    <property type="protein sequence ID" value="KAJ5100645.1"/>
    <property type="molecule type" value="Genomic_DNA"/>
</dbReference>